<keyword evidence="3" id="KW-1185">Reference proteome</keyword>
<proteinExistence type="predicted"/>
<sequence>MSLSYAAHKNFTEYQMDVKSAFLNGLLEEEVYVEQPPGFEQKTLGDKVYKLKKALYGLKQAPRAWYDTLSHFLTDNGFTKGLCQTLHFFSRFFKKDKGALLLILVYVDDILLTGDDPTTVNNLILLLEHKFALKTMGEVHYFLGLEASRTPHGSIFLNQTKYLKDLLVKTQFDSCKPTSTPMVVNLKQALGDSATLDDSSTFRSTLGSLQYLILTRPDISFVVNKLSHFLHHPKESHMTAAKRILRYLKGSQEVGLWYPKEGGFKLIGYSDSDYAGCRVDRKSTSGYCIFLGNSLVAWKTKKQATVSRSSAEAEYRALGSTVCELQWLSFLLTDLRVPFSTPISLWCDNQAALHIVENPVFHERTKHLEIDCHLVRDKFKAGFVLPQKVHSSLQLADFFTKPLGVAEFHKFVSKLGIVDLHQFPA</sequence>
<protein>
    <recommendedName>
        <fullName evidence="1">Reverse transcriptase Ty1/copia-type domain-containing protein</fullName>
    </recommendedName>
</protein>
<dbReference type="Pfam" id="PF07727">
    <property type="entry name" value="RVT_2"/>
    <property type="match status" value="1"/>
</dbReference>
<evidence type="ECO:0000313" key="3">
    <source>
        <dbReference type="Proteomes" id="UP001318860"/>
    </source>
</evidence>
<reference evidence="2 3" key="1">
    <citation type="journal article" date="2021" name="Comput. Struct. Biotechnol. J.">
        <title>De novo genome assembly of the potent medicinal plant Rehmannia glutinosa using nanopore technology.</title>
        <authorList>
            <person name="Ma L."/>
            <person name="Dong C."/>
            <person name="Song C."/>
            <person name="Wang X."/>
            <person name="Zheng X."/>
            <person name="Niu Y."/>
            <person name="Chen S."/>
            <person name="Feng W."/>
        </authorList>
    </citation>
    <scope>NUCLEOTIDE SEQUENCE [LARGE SCALE GENOMIC DNA]</scope>
    <source>
        <strain evidence="2">DH-2019</strain>
    </source>
</reference>
<evidence type="ECO:0000313" key="2">
    <source>
        <dbReference type="EMBL" id="KAK6159149.1"/>
    </source>
</evidence>
<dbReference type="PANTHER" id="PTHR11439:SF511">
    <property type="match status" value="1"/>
</dbReference>
<dbReference type="Proteomes" id="UP001318860">
    <property type="component" value="Unassembled WGS sequence"/>
</dbReference>
<accession>A0ABR0XIY6</accession>
<feature type="domain" description="Reverse transcriptase Ty1/copia-type" evidence="1">
    <location>
        <begin position="3"/>
        <end position="183"/>
    </location>
</feature>
<dbReference type="CDD" id="cd09272">
    <property type="entry name" value="RNase_HI_RT_Ty1"/>
    <property type="match status" value="1"/>
</dbReference>
<evidence type="ECO:0000259" key="1">
    <source>
        <dbReference type="Pfam" id="PF07727"/>
    </source>
</evidence>
<comment type="caution">
    <text evidence="2">The sequence shown here is derived from an EMBL/GenBank/DDBJ whole genome shotgun (WGS) entry which is preliminary data.</text>
</comment>
<name>A0ABR0XIY6_REHGL</name>
<dbReference type="EMBL" id="JABTTQ020000004">
    <property type="protein sequence ID" value="KAK6159149.1"/>
    <property type="molecule type" value="Genomic_DNA"/>
</dbReference>
<organism evidence="2 3">
    <name type="scientific">Rehmannia glutinosa</name>
    <name type="common">Chinese foxglove</name>
    <dbReference type="NCBI Taxonomy" id="99300"/>
    <lineage>
        <taxon>Eukaryota</taxon>
        <taxon>Viridiplantae</taxon>
        <taxon>Streptophyta</taxon>
        <taxon>Embryophyta</taxon>
        <taxon>Tracheophyta</taxon>
        <taxon>Spermatophyta</taxon>
        <taxon>Magnoliopsida</taxon>
        <taxon>eudicotyledons</taxon>
        <taxon>Gunneridae</taxon>
        <taxon>Pentapetalae</taxon>
        <taxon>asterids</taxon>
        <taxon>lamiids</taxon>
        <taxon>Lamiales</taxon>
        <taxon>Orobanchaceae</taxon>
        <taxon>Rehmannieae</taxon>
        <taxon>Rehmannia</taxon>
    </lineage>
</organism>
<dbReference type="SUPFAM" id="SSF56672">
    <property type="entry name" value="DNA/RNA polymerases"/>
    <property type="match status" value="1"/>
</dbReference>
<dbReference type="PANTHER" id="PTHR11439">
    <property type="entry name" value="GAG-POL-RELATED RETROTRANSPOSON"/>
    <property type="match status" value="1"/>
</dbReference>
<gene>
    <name evidence="2" type="ORF">DH2020_006463</name>
</gene>
<dbReference type="InterPro" id="IPR043502">
    <property type="entry name" value="DNA/RNA_pol_sf"/>
</dbReference>
<dbReference type="InterPro" id="IPR013103">
    <property type="entry name" value="RVT_2"/>
</dbReference>